<dbReference type="InterPro" id="IPR003690">
    <property type="entry name" value="MTERF"/>
</dbReference>
<keyword evidence="2" id="KW-0804">Transcription</keyword>
<comment type="similarity">
    <text evidence="1">Belongs to the mTERF family.</text>
</comment>
<evidence type="ECO:0000313" key="5">
    <source>
        <dbReference type="Proteomes" id="UP000243459"/>
    </source>
</evidence>
<keyword evidence="2" id="KW-0806">Transcription termination</keyword>
<keyword evidence="5" id="KW-1185">Reference proteome</keyword>
<dbReference type="PANTHER" id="PTHR13068:SF103">
    <property type="entry name" value="MITOCHONDRIAL TRANSCRIPTION TERMINATION FACTOR FAMILY PROTEIN"/>
    <property type="match status" value="1"/>
</dbReference>
<dbReference type="Proteomes" id="UP000243459">
    <property type="component" value="Chromosome 1"/>
</dbReference>
<protein>
    <submittedName>
        <fullName evidence="4">Uncharacterized protein</fullName>
    </submittedName>
</protein>
<dbReference type="PANTHER" id="PTHR13068">
    <property type="entry name" value="CGI-12 PROTEIN-RELATED"/>
    <property type="match status" value="1"/>
</dbReference>
<keyword evidence="3" id="KW-0809">Transit peptide</keyword>
<dbReference type="OrthoDB" id="764594at2759"/>
<dbReference type="EMBL" id="CM007381">
    <property type="protein sequence ID" value="ONK81868.1"/>
    <property type="molecule type" value="Genomic_DNA"/>
</dbReference>
<dbReference type="InterPro" id="IPR038538">
    <property type="entry name" value="MTERF_sf"/>
</dbReference>
<dbReference type="SMART" id="SM00733">
    <property type="entry name" value="Mterf"/>
    <property type="match status" value="5"/>
</dbReference>
<sequence>MIAYRFFLIASFSRMVPCVREGTGGSGRNPSRILRKNPIFFSKSQKSQFVTIAQLPKSMHLRVSHVKKQCYSVLSINLSSNSHSSSKISRVTRVDAQNALFDYLHCTRSLHYTDAEHVSKNSPMFLQNLLSKVDDEEDVGRSLTKFLRYHPINEFEPFFESLGLKTSELHLLLPKNLIYLSDDDVLLENYHVLCNYGVPRSKIGKMYKEGMEIFRYDFGVLSLKLQAYERLGLSKPTIIKLVTCCPALLVGDINVDFLSVLEKLKNFGVELDWIRGSLSDKSKYEWNRILEMLRFLDGIGCNKKELSMFIKEHPRFVFDDSGKKIYILVAVLLKLGLKREEILLFFEQYPRILTGSFTKNLWRSVQFLSEIGMESKDIASIVSKHAQALGSAYCLQPKLVLENSNMSAKKLCEVIKKDPSQFSVLTSRRKTSSTPLPKIEGTFLKEKTAFLLKLGFVENSDEMAKALSKFRGRGDQLQERFDCLVNAGLDCHTVSEMVRLVPPVLNQSTDVVQKKLDYLLNDLGYTLESLVAFPTFLCYNLEKIKLRFAMYKWLKENGVVIATKNRKMVSSTVALSTLLACSDARFVKYVVSLHPGGAKVWERLKSSSL</sequence>
<evidence type="ECO:0000256" key="2">
    <source>
        <dbReference type="ARBA" id="ARBA00022472"/>
    </source>
</evidence>
<dbReference type="OMA" id="LHCTRSF"/>
<proteinExistence type="inferred from homology"/>
<evidence type="ECO:0000256" key="1">
    <source>
        <dbReference type="ARBA" id="ARBA00007692"/>
    </source>
</evidence>
<gene>
    <name evidence="4" type="ORF">A4U43_C01F33690</name>
</gene>
<dbReference type="Pfam" id="PF02536">
    <property type="entry name" value="mTERF"/>
    <property type="match status" value="2"/>
</dbReference>
<dbReference type="AlphaFoldDB" id="A0A5P1FUF4"/>
<organism evidence="4 5">
    <name type="scientific">Asparagus officinalis</name>
    <name type="common">Garden asparagus</name>
    <dbReference type="NCBI Taxonomy" id="4686"/>
    <lineage>
        <taxon>Eukaryota</taxon>
        <taxon>Viridiplantae</taxon>
        <taxon>Streptophyta</taxon>
        <taxon>Embryophyta</taxon>
        <taxon>Tracheophyta</taxon>
        <taxon>Spermatophyta</taxon>
        <taxon>Magnoliopsida</taxon>
        <taxon>Liliopsida</taxon>
        <taxon>Asparagales</taxon>
        <taxon>Asparagaceae</taxon>
        <taxon>Asparagoideae</taxon>
        <taxon>Asparagus</taxon>
    </lineage>
</organism>
<accession>A0A5P1FUF4</accession>
<dbReference type="GO" id="GO:0006353">
    <property type="term" value="P:DNA-templated transcription termination"/>
    <property type="evidence" value="ECO:0007669"/>
    <property type="project" value="UniProtKB-KW"/>
</dbReference>
<reference evidence="5" key="1">
    <citation type="journal article" date="2017" name="Nat. Commun.">
        <title>The asparagus genome sheds light on the origin and evolution of a young Y chromosome.</title>
        <authorList>
            <person name="Harkess A."/>
            <person name="Zhou J."/>
            <person name="Xu C."/>
            <person name="Bowers J.E."/>
            <person name="Van der Hulst R."/>
            <person name="Ayyampalayam S."/>
            <person name="Mercati F."/>
            <person name="Riccardi P."/>
            <person name="McKain M.R."/>
            <person name="Kakrana A."/>
            <person name="Tang H."/>
            <person name="Ray J."/>
            <person name="Groenendijk J."/>
            <person name="Arikit S."/>
            <person name="Mathioni S.M."/>
            <person name="Nakano M."/>
            <person name="Shan H."/>
            <person name="Telgmann-Rauber A."/>
            <person name="Kanno A."/>
            <person name="Yue Z."/>
            <person name="Chen H."/>
            <person name="Li W."/>
            <person name="Chen Y."/>
            <person name="Xu X."/>
            <person name="Zhang Y."/>
            <person name="Luo S."/>
            <person name="Chen H."/>
            <person name="Gao J."/>
            <person name="Mao Z."/>
            <person name="Pires J.C."/>
            <person name="Luo M."/>
            <person name="Kudrna D."/>
            <person name="Wing R.A."/>
            <person name="Meyers B.C."/>
            <person name="Yi K."/>
            <person name="Kong H."/>
            <person name="Lavrijsen P."/>
            <person name="Sunseri F."/>
            <person name="Falavigna A."/>
            <person name="Ye Y."/>
            <person name="Leebens-Mack J.H."/>
            <person name="Chen G."/>
        </authorList>
    </citation>
    <scope>NUCLEOTIDE SEQUENCE [LARGE SCALE GENOMIC DNA]</scope>
    <source>
        <strain evidence="5">cv. DH0086</strain>
    </source>
</reference>
<dbReference type="Gene3D" id="1.25.70.10">
    <property type="entry name" value="Transcription termination factor 3, mitochondrial"/>
    <property type="match status" value="2"/>
</dbReference>
<dbReference type="FunFam" id="1.25.70.10:FF:000019">
    <property type="entry name" value="mTERF family protein"/>
    <property type="match status" value="1"/>
</dbReference>
<dbReference type="GO" id="GO:0003676">
    <property type="term" value="F:nucleic acid binding"/>
    <property type="evidence" value="ECO:0007669"/>
    <property type="project" value="InterPro"/>
</dbReference>
<evidence type="ECO:0000313" key="4">
    <source>
        <dbReference type="EMBL" id="ONK81868.1"/>
    </source>
</evidence>
<dbReference type="Gramene" id="ONK81868">
    <property type="protein sequence ID" value="ONK81868"/>
    <property type="gene ID" value="A4U43_C01F33690"/>
</dbReference>
<keyword evidence="2" id="KW-0805">Transcription regulation</keyword>
<evidence type="ECO:0000256" key="3">
    <source>
        <dbReference type="ARBA" id="ARBA00022946"/>
    </source>
</evidence>
<name>A0A5P1FUF4_ASPOF</name>